<keyword evidence="1" id="KW-0472">Membrane</keyword>
<accession>A0A6C0EJZ2</accession>
<name>A0A6C0EJZ2_9ZZZZ</name>
<dbReference type="EMBL" id="MN738876">
    <property type="protein sequence ID" value="QHT29338.1"/>
    <property type="molecule type" value="Genomic_DNA"/>
</dbReference>
<organism evidence="2">
    <name type="scientific">viral metagenome</name>
    <dbReference type="NCBI Taxonomy" id="1070528"/>
    <lineage>
        <taxon>unclassified sequences</taxon>
        <taxon>metagenomes</taxon>
        <taxon>organismal metagenomes</taxon>
    </lineage>
</organism>
<feature type="transmembrane region" description="Helical" evidence="1">
    <location>
        <begin position="53"/>
        <end position="75"/>
    </location>
</feature>
<sequence length="274" mass="30920">MSDKQDSERRFPTVTSVWSENIEKVIKTIGESCEGYKWMNIFAAKKASTRHNILMYALIFIGPISGVLSTVLSVNQEDGSATLQILVIIFSFLSGVISAIIKFSKYEQKTTSYKSIAAKYASLEGNVRRQLSLYRSERVNAGDYLDWVSTSFDDLFSSTPLIPEDIYKKWVEFAKTNGLEIPKRLGQTIQIADEEHITHLSNVGEIGVNTGSARDRAMTAPNPATDTFEVVVQGSGTIQKNKRKRSIMYNSTAELNRYTDSAMQYELRRLYNYD</sequence>
<evidence type="ECO:0000313" key="2">
    <source>
        <dbReference type="EMBL" id="QHT29338.1"/>
    </source>
</evidence>
<keyword evidence="1" id="KW-0812">Transmembrane</keyword>
<keyword evidence="1" id="KW-1133">Transmembrane helix</keyword>
<proteinExistence type="predicted"/>
<protein>
    <recommendedName>
        <fullName evidence="3">VP11</fullName>
    </recommendedName>
</protein>
<dbReference type="NCBIfam" id="NF033632">
    <property type="entry name" value="SLATT_4"/>
    <property type="match status" value="1"/>
</dbReference>
<evidence type="ECO:0008006" key="3">
    <source>
        <dbReference type="Google" id="ProtNLM"/>
    </source>
</evidence>
<reference evidence="2" key="1">
    <citation type="journal article" date="2020" name="Nature">
        <title>Giant virus diversity and host interactions through global metagenomics.</title>
        <authorList>
            <person name="Schulz F."/>
            <person name="Roux S."/>
            <person name="Paez-Espino D."/>
            <person name="Jungbluth S."/>
            <person name="Walsh D.A."/>
            <person name="Denef V.J."/>
            <person name="McMahon K.D."/>
            <person name="Konstantinidis K.T."/>
            <person name="Eloe-Fadrosh E.A."/>
            <person name="Kyrpides N.C."/>
            <person name="Woyke T."/>
        </authorList>
    </citation>
    <scope>NUCLEOTIDE SEQUENCE</scope>
    <source>
        <strain evidence="2">GVMAG-M-3300005589-24</strain>
    </source>
</reference>
<dbReference type="AlphaFoldDB" id="A0A6C0EJZ2"/>
<feature type="transmembrane region" description="Helical" evidence="1">
    <location>
        <begin position="81"/>
        <end position="101"/>
    </location>
</feature>
<evidence type="ECO:0000256" key="1">
    <source>
        <dbReference type="SAM" id="Phobius"/>
    </source>
</evidence>